<dbReference type="PROSITE" id="PS50994">
    <property type="entry name" value="INTEGRASE"/>
    <property type="match status" value="1"/>
</dbReference>
<evidence type="ECO:0000259" key="2">
    <source>
        <dbReference type="PROSITE" id="PS50994"/>
    </source>
</evidence>
<protein>
    <recommendedName>
        <fullName evidence="2">Integrase catalytic domain-containing protein</fullName>
    </recommendedName>
</protein>
<reference evidence="3 4" key="1">
    <citation type="submission" date="2020-06" db="EMBL/GenBank/DDBJ databases">
        <authorList>
            <person name="Li R."/>
            <person name="Bekaert M."/>
        </authorList>
    </citation>
    <scope>NUCLEOTIDE SEQUENCE [LARGE SCALE GENOMIC DNA]</scope>
    <source>
        <strain evidence="4">wild</strain>
    </source>
</reference>
<dbReference type="Pfam" id="PF24764">
    <property type="entry name" value="rva_4"/>
    <property type="match status" value="1"/>
</dbReference>
<dbReference type="Proteomes" id="UP000507470">
    <property type="component" value="Unassembled WGS sequence"/>
</dbReference>
<keyword evidence="4" id="KW-1185">Reference proteome</keyword>
<dbReference type="AlphaFoldDB" id="A0A6J8BLC6"/>
<name>A0A6J8BLC6_MYTCO</name>
<keyword evidence="1" id="KW-0732">Signal</keyword>
<dbReference type="EMBL" id="CACVKT020003644">
    <property type="protein sequence ID" value="CAC5384765.1"/>
    <property type="molecule type" value="Genomic_DNA"/>
</dbReference>
<dbReference type="GO" id="GO:0003676">
    <property type="term" value="F:nucleic acid binding"/>
    <property type="evidence" value="ECO:0007669"/>
    <property type="project" value="InterPro"/>
</dbReference>
<dbReference type="InterPro" id="IPR001584">
    <property type="entry name" value="Integrase_cat-core"/>
</dbReference>
<dbReference type="InterPro" id="IPR036397">
    <property type="entry name" value="RNaseH_sf"/>
</dbReference>
<organism evidence="3 4">
    <name type="scientific">Mytilus coruscus</name>
    <name type="common">Sea mussel</name>
    <dbReference type="NCBI Taxonomy" id="42192"/>
    <lineage>
        <taxon>Eukaryota</taxon>
        <taxon>Metazoa</taxon>
        <taxon>Spiralia</taxon>
        <taxon>Lophotrochozoa</taxon>
        <taxon>Mollusca</taxon>
        <taxon>Bivalvia</taxon>
        <taxon>Autobranchia</taxon>
        <taxon>Pteriomorphia</taxon>
        <taxon>Mytilida</taxon>
        <taxon>Mytiloidea</taxon>
        <taxon>Mytilidae</taxon>
        <taxon>Mytilinae</taxon>
        <taxon>Mytilus</taxon>
    </lineage>
</organism>
<feature type="signal peptide" evidence="1">
    <location>
        <begin position="1"/>
        <end position="24"/>
    </location>
</feature>
<dbReference type="OrthoDB" id="6144498at2759"/>
<evidence type="ECO:0000313" key="4">
    <source>
        <dbReference type="Proteomes" id="UP000507470"/>
    </source>
</evidence>
<dbReference type="PANTHER" id="PTHR46791">
    <property type="entry name" value="EXPRESSED PROTEIN"/>
    <property type="match status" value="1"/>
</dbReference>
<feature type="chain" id="PRO_5027017793" description="Integrase catalytic domain-containing protein" evidence="1">
    <location>
        <begin position="25"/>
        <end position="291"/>
    </location>
</feature>
<dbReference type="GO" id="GO:0015074">
    <property type="term" value="P:DNA integration"/>
    <property type="evidence" value="ECO:0007669"/>
    <property type="project" value="InterPro"/>
</dbReference>
<proteinExistence type="predicted"/>
<dbReference type="SUPFAM" id="SSF53098">
    <property type="entry name" value="Ribonuclease H-like"/>
    <property type="match status" value="1"/>
</dbReference>
<feature type="domain" description="Integrase catalytic" evidence="2">
    <location>
        <begin position="192"/>
        <end position="291"/>
    </location>
</feature>
<dbReference type="InterPro" id="IPR012337">
    <property type="entry name" value="RNaseH-like_sf"/>
</dbReference>
<evidence type="ECO:0000313" key="3">
    <source>
        <dbReference type="EMBL" id="CAC5384765.1"/>
    </source>
</evidence>
<gene>
    <name evidence="3" type="ORF">MCOR_20376</name>
</gene>
<dbReference type="Gene3D" id="3.30.420.10">
    <property type="entry name" value="Ribonuclease H-like superfamily/Ribonuclease H"/>
    <property type="match status" value="1"/>
</dbReference>
<accession>A0A6J8BLC6</accession>
<dbReference type="InterPro" id="IPR058913">
    <property type="entry name" value="Integrase_dom_put"/>
</dbReference>
<evidence type="ECO:0000256" key="1">
    <source>
        <dbReference type="SAM" id="SignalP"/>
    </source>
</evidence>
<dbReference type="PANTHER" id="PTHR46791:SF5">
    <property type="entry name" value="CLR5 DOMAIN-CONTAINING PROTEIN-RELATED"/>
    <property type="match status" value="1"/>
</dbReference>
<sequence>MRKDLIVFLVFFFQHFLTCPPVATNVLRISQRWAAVEELFDMLIELIGAVEELKGSEKDLAYKMVKIKDGNRGRPVYDITKDQLEYLVDLSFTGTEMAKLLQVSHSTIKRRLRFYGLSTTKQYSSICDDDLDQLLQPIIEENPHLGYRSIQARLKVCGHFCPETRVRAALVRLDPAAVAMRWCDTVQRRKYRVAGPNSLWHIDGNHKLIRWRFVVHGGIDGFSRLIVFLTISTNNKSATVLQSFLTAVQKYGLPSRVRTDHGTENVDVATFMTLQRGPYRGSVLQGKSVHN</sequence>